<dbReference type="RefSeq" id="WP_119669826.1">
    <property type="nucleotide sequence ID" value="NZ_QXED01000006.1"/>
</dbReference>
<sequence length="176" mass="19032">MKQLLTLATALFLSAFATSAFAQSYKNGDNLLNVGIGLGAYTAGGLPIGASFEKGITDQISVGGSFDFARYGYNYGGYKWNYTFMYIGARASYHAGELLNISNDKFDPYAGVSLGFRAASYKDNTGYADNYYNPYNSGLFLGLHIGSRYRFSEKFGVFGEVGYGIAALKLGLSAKF</sequence>
<proteinExistence type="predicted"/>
<keyword evidence="3" id="KW-1185">Reference proteome</keyword>
<protein>
    <recommendedName>
        <fullName evidence="4">Outer membrane protein beta-barrel domain-containing protein</fullName>
    </recommendedName>
</protein>
<feature type="signal peptide" evidence="1">
    <location>
        <begin position="1"/>
        <end position="22"/>
    </location>
</feature>
<reference evidence="2 3" key="1">
    <citation type="submission" date="2018-08" db="EMBL/GenBank/DDBJ databases">
        <title>Fibrisoma montanum sp. nov., isolated from Danxia mountain soil.</title>
        <authorList>
            <person name="Huang Y."/>
        </authorList>
    </citation>
    <scope>NUCLEOTIDE SEQUENCE [LARGE SCALE GENOMIC DNA]</scope>
    <source>
        <strain evidence="2 3">HYT19</strain>
    </source>
</reference>
<evidence type="ECO:0000313" key="3">
    <source>
        <dbReference type="Proteomes" id="UP000283523"/>
    </source>
</evidence>
<organism evidence="2 3">
    <name type="scientific">Fibrisoma montanum</name>
    <dbReference type="NCBI Taxonomy" id="2305895"/>
    <lineage>
        <taxon>Bacteria</taxon>
        <taxon>Pseudomonadati</taxon>
        <taxon>Bacteroidota</taxon>
        <taxon>Cytophagia</taxon>
        <taxon>Cytophagales</taxon>
        <taxon>Spirosomataceae</taxon>
        <taxon>Fibrisoma</taxon>
    </lineage>
</organism>
<dbReference type="AlphaFoldDB" id="A0A418M4B6"/>
<dbReference type="SUPFAM" id="SSF56925">
    <property type="entry name" value="OMPA-like"/>
    <property type="match status" value="1"/>
</dbReference>
<keyword evidence="1" id="KW-0732">Signal</keyword>
<gene>
    <name evidence="2" type="ORF">DYU11_21725</name>
</gene>
<dbReference type="OrthoDB" id="658990at2"/>
<comment type="caution">
    <text evidence="2">The sequence shown here is derived from an EMBL/GenBank/DDBJ whole genome shotgun (WGS) entry which is preliminary data.</text>
</comment>
<dbReference type="InterPro" id="IPR011250">
    <property type="entry name" value="OMP/PagP_B-barrel"/>
</dbReference>
<accession>A0A418M4B6</accession>
<feature type="chain" id="PRO_5019340354" description="Outer membrane protein beta-barrel domain-containing protein" evidence="1">
    <location>
        <begin position="23"/>
        <end position="176"/>
    </location>
</feature>
<dbReference type="Proteomes" id="UP000283523">
    <property type="component" value="Unassembled WGS sequence"/>
</dbReference>
<evidence type="ECO:0000256" key="1">
    <source>
        <dbReference type="SAM" id="SignalP"/>
    </source>
</evidence>
<evidence type="ECO:0000313" key="2">
    <source>
        <dbReference type="EMBL" id="RIV20657.1"/>
    </source>
</evidence>
<name>A0A418M4B6_9BACT</name>
<evidence type="ECO:0008006" key="4">
    <source>
        <dbReference type="Google" id="ProtNLM"/>
    </source>
</evidence>
<dbReference type="EMBL" id="QXED01000006">
    <property type="protein sequence ID" value="RIV20657.1"/>
    <property type="molecule type" value="Genomic_DNA"/>
</dbReference>